<organism evidence="2">
    <name type="scientific">seawater metagenome</name>
    <dbReference type="NCBI Taxonomy" id="1561972"/>
    <lineage>
        <taxon>unclassified sequences</taxon>
        <taxon>metagenomes</taxon>
        <taxon>ecological metagenomes</taxon>
    </lineage>
</organism>
<accession>A0A5E8CID1</accession>
<name>A0A5E8CID1_9ZZZZ</name>
<dbReference type="EMBL" id="CABVLZ010000001">
    <property type="protein sequence ID" value="VVU94434.1"/>
    <property type="molecule type" value="Genomic_DNA"/>
</dbReference>
<sequence length="560" mass="67046">MIISAILDWKPNQTDKVKKFKERILLNEEKYINNQIKINNMNNGHDEILQKRLHNIKTFVLKKHDDSFLIDRETGRILEMFYDSLYIKNLFHWSITCRELEGKIINGIVKSIDIVNIISRKLKGKKYVIHPLLIALFYKELILNGVIFEYDETYESIDIKYEYNNYKQTIKEQNLKSFKIIDKIYNNVYLKALSSDFFNTLLQDPNAIRIEKKSKNFRIDLEIKICENKKICIEINEQHHCLNNDQSREKQLYIDSNIRLVNFYTAEKEINQFMPQIWEEISYLLYSVNKIDSMVIYLEIVKQMKNLDFIKFIVETKLNLFDKNKGEKLKNIYDYLTKKHFSKNKFKIWFQELLIDGDIHQDHFIENIEDISEKNYYDLADKQFNHIGFHCLFMSTRNKYWNGSIETKNLYSKITNEYLSGIENIIANQNKEMVKLREEINVNKRHDKFNKIAFEELNNKIQNMSSNIKNKLNIKIHQDVWFLVEDIKSGGYDLHILEKILGKEKITEIKNKQTNDKFILGYREINQSEEIKILKFIEEKEISREIPKNTTQGISLDINL</sequence>
<gene>
    <name evidence="2" type="ORF">CPAV1605_156</name>
</gene>
<proteinExistence type="predicted"/>
<evidence type="ECO:0000256" key="1">
    <source>
        <dbReference type="SAM" id="Coils"/>
    </source>
</evidence>
<keyword evidence="1" id="KW-0175">Coiled coil</keyword>
<protein>
    <submittedName>
        <fullName evidence="2">Uncharacterized protein</fullName>
    </submittedName>
</protein>
<evidence type="ECO:0000313" key="2">
    <source>
        <dbReference type="EMBL" id="VVU94434.1"/>
    </source>
</evidence>
<feature type="coiled-coil region" evidence="1">
    <location>
        <begin position="419"/>
        <end position="474"/>
    </location>
</feature>
<dbReference type="AlphaFoldDB" id="A0A5E8CID1"/>
<reference evidence="2" key="1">
    <citation type="submission" date="2019-09" db="EMBL/GenBank/DDBJ databases">
        <authorList>
            <person name="Needham M D."/>
        </authorList>
    </citation>
    <scope>NUCLEOTIDE SEQUENCE</scope>
</reference>